<dbReference type="Pfam" id="PF01938">
    <property type="entry name" value="TRAM"/>
    <property type="match status" value="1"/>
</dbReference>
<keyword evidence="3 4" id="KW-0949">S-adenosyl-L-methionine</keyword>
<dbReference type="InterPro" id="IPR012340">
    <property type="entry name" value="NA-bd_OB-fold"/>
</dbReference>
<dbReference type="PANTHER" id="PTHR11061">
    <property type="entry name" value="RNA M5U METHYLTRANSFERASE"/>
    <property type="match status" value="1"/>
</dbReference>
<feature type="binding site" evidence="4">
    <location>
        <position position="219"/>
    </location>
    <ligand>
        <name>S-adenosyl-L-methionine</name>
        <dbReference type="ChEBI" id="CHEBI:59789"/>
    </ligand>
</feature>
<sequence>MSRRARERTPQGPSAVGRRFTVTCGSWAHGGHVVARIDAGEPDVGGTVVFVRHALPGEEVTVAITEGVVGDRFLRGDAVELHTRSTDRVEAPCPVAGPGLCGGCDLQHVRLEAQREAKAGIVLEQLRRLAGIDTDLVVEPVRPDEDGLRWRTRVGFHRARDGRLGMLAHRSHRVVPVEDCLVRAPDAVVSVRGEWEPPKTVIEQVGTYAFAADGAGFWQAHRDAPGVFVRTVLEMAEVRPGDHVVDLFSGVGLFSAPLADAVGETGAVLAVEGDEVAASLASSNLATWPWARVSPGAVADVLAIEVDHGSSYDVVVLDPPRVGAKRKVLEQVVALGPRTVVHVACDPASFARDAAILAEHGYALAELRAFDAYPMTHHVEVIAKFVDVPVEMP</sequence>
<proteinExistence type="inferred from homology"/>
<dbReference type="SUPFAM" id="SSF50249">
    <property type="entry name" value="Nucleic acid-binding proteins"/>
    <property type="match status" value="1"/>
</dbReference>
<dbReference type="SUPFAM" id="SSF53335">
    <property type="entry name" value="S-adenosyl-L-methionine-dependent methyltransferases"/>
    <property type="match status" value="1"/>
</dbReference>
<evidence type="ECO:0000256" key="1">
    <source>
        <dbReference type="ARBA" id="ARBA00022603"/>
    </source>
</evidence>
<gene>
    <name evidence="7" type="ORF">J2S63_000698</name>
</gene>
<dbReference type="CDD" id="cd02440">
    <property type="entry name" value="AdoMet_MTases"/>
    <property type="match status" value="1"/>
</dbReference>
<evidence type="ECO:0000256" key="3">
    <source>
        <dbReference type="ARBA" id="ARBA00022691"/>
    </source>
</evidence>
<protein>
    <submittedName>
        <fullName evidence="7">tRNA/tmRNA/rRNA uracil-C5-methylase (TrmA/RlmC/RlmD family)</fullName>
    </submittedName>
</protein>
<evidence type="ECO:0000313" key="7">
    <source>
        <dbReference type="EMBL" id="MDR7361145.1"/>
    </source>
</evidence>
<feature type="domain" description="TRAM" evidence="6">
    <location>
        <begin position="13"/>
        <end position="80"/>
    </location>
</feature>
<dbReference type="Gene3D" id="3.40.50.150">
    <property type="entry name" value="Vaccinia Virus protein VP39"/>
    <property type="match status" value="2"/>
</dbReference>
<evidence type="ECO:0000256" key="2">
    <source>
        <dbReference type="ARBA" id="ARBA00022679"/>
    </source>
</evidence>
<feature type="active site" description="Nucleophile" evidence="4">
    <location>
        <position position="345"/>
    </location>
</feature>
<evidence type="ECO:0000313" key="8">
    <source>
        <dbReference type="Proteomes" id="UP001183648"/>
    </source>
</evidence>
<keyword evidence="1 4" id="KW-0489">Methyltransferase</keyword>
<comment type="similarity">
    <text evidence="4">Belongs to the class I-like SAM-binding methyltransferase superfamily. RNA M5U methyltransferase family.</text>
</comment>
<name>A0ABU2BR70_9ACTN</name>
<dbReference type="InterPro" id="IPR010280">
    <property type="entry name" value="U5_MeTrfase_fam"/>
</dbReference>
<accession>A0ABU2BR70</accession>
<comment type="caution">
    <text evidence="7">The sequence shown here is derived from an EMBL/GenBank/DDBJ whole genome shotgun (WGS) entry which is preliminary data.</text>
</comment>
<feature type="active site" evidence="5">
    <location>
        <position position="345"/>
    </location>
</feature>
<feature type="binding site" evidence="4">
    <location>
        <position position="318"/>
    </location>
    <ligand>
        <name>S-adenosyl-L-methionine</name>
        <dbReference type="ChEBI" id="CHEBI:59789"/>
    </ligand>
</feature>
<dbReference type="PROSITE" id="PS01230">
    <property type="entry name" value="TRMA_1"/>
    <property type="match status" value="1"/>
</dbReference>
<keyword evidence="2 4" id="KW-0808">Transferase</keyword>
<dbReference type="EMBL" id="JAVDYG010000001">
    <property type="protein sequence ID" value="MDR7361145.1"/>
    <property type="molecule type" value="Genomic_DNA"/>
</dbReference>
<dbReference type="InterPro" id="IPR029063">
    <property type="entry name" value="SAM-dependent_MTases_sf"/>
</dbReference>
<dbReference type="PANTHER" id="PTHR11061:SF30">
    <property type="entry name" value="TRNA (URACIL(54)-C(5))-METHYLTRANSFERASE"/>
    <property type="match status" value="1"/>
</dbReference>
<dbReference type="Proteomes" id="UP001183648">
    <property type="component" value="Unassembled WGS sequence"/>
</dbReference>
<dbReference type="InterPro" id="IPR030390">
    <property type="entry name" value="MeTrfase_TrmA_AS"/>
</dbReference>
<evidence type="ECO:0000256" key="5">
    <source>
        <dbReference type="PROSITE-ProRule" id="PRU10015"/>
    </source>
</evidence>
<evidence type="ECO:0000259" key="6">
    <source>
        <dbReference type="PROSITE" id="PS50926"/>
    </source>
</evidence>
<organism evidence="7 8">
    <name type="scientific">Nocardioides marmoribigeumensis</name>
    <dbReference type="NCBI Taxonomy" id="433649"/>
    <lineage>
        <taxon>Bacteria</taxon>
        <taxon>Bacillati</taxon>
        <taxon>Actinomycetota</taxon>
        <taxon>Actinomycetes</taxon>
        <taxon>Propionibacteriales</taxon>
        <taxon>Nocardioidaceae</taxon>
        <taxon>Nocardioides</taxon>
    </lineage>
</organism>
<dbReference type="RefSeq" id="WP_310298674.1">
    <property type="nucleotide sequence ID" value="NZ_BAAAPS010000002.1"/>
</dbReference>
<feature type="binding site" evidence="4">
    <location>
        <position position="248"/>
    </location>
    <ligand>
        <name>S-adenosyl-L-methionine</name>
        <dbReference type="ChEBI" id="CHEBI:59789"/>
    </ligand>
</feature>
<reference evidence="7 8" key="1">
    <citation type="submission" date="2023-07" db="EMBL/GenBank/DDBJ databases">
        <title>Sequencing the genomes of 1000 actinobacteria strains.</title>
        <authorList>
            <person name="Klenk H.-P."/>
        </authorList>
    </citation>
    <scope>NUCLEOTIDE SEQUENCE [LARGE SCALE GENOMIC DNA]</scope>
    <source>
        <strain evidence="7 8">DSM 19426</strain>
    </source>
</reference>
<feature type="binding site" evidence="4">
    <location>
        <position position="272"/>
    </location>
    <ligand>
        <name>S-adenosyl-L-methionine</name>
        <dbReference type="ChEBI" id="CHEBI:59789"/>
    </ligand>
</feature>
<dbReference type="PROSITE" id="PS50926">
    <property type="entry name" value="TRAM"/>
    <property type="match status" value="1"/>
</dbReference>
<dbReference type="Gene3D" id="2.40.50.140">
    <property type="entry name" value="Nucleic acid-binding proteins"/>
    <property type="match status" value="1"/>
</dbReference>
<evidence type="ECO:0000256" key="4">
    <source>
        <dbReference type="PROSITE-ProRule" id="PRU01024"/>
    </source>
</evidence>
<keyword evidence="8" id="KW-1185">Reference proteome</keyword>
<dbReference type="Gene3D" id="2.40.50.1070">
    <property type="match status" value="1"/>
</dbReference>
<dbReference type="InterPro" id="IPR002792">
    <property type="entry name" value="TRAM_dom"/>
</dbReference>
<dbReference type="PROSITE" id="PS51687">
    <property type="entry name" value="SAM_MT_RNA_M5U"/>
    <property type="match status" value="1"/>
</dbReference>